<evidence type="ECO:0000313" key="2">
    <source>
        <dbReference type="EMBL" id="MDR6512256.1"/>
    </source>
</evidence>
<feature type="transmembrane region" description="Helical" evidence="1">
    <location>
        <begin position="103"/>
        <end position="122"/>
    </location>
</feature>
<sequence length="136" mass="14194">MIAAALVLAGALLATLHLVRRWGVLRRFAALGLAGRRALRVLARRRASDCWKERAARLLAIHLMGRSLVAGGALALAALPLALALSLGPQLGVPTTAALLDPLVRLAILVAGICLAFVRFALARSGAGRRARLSPA</sequence>
<dbReference type="Proteomes" id="UP001184150">
    <property type="component" value="Unassembled WGS sequence"/>
</dbReference>
<keyword evidence="1" id="KW-0472">Membrane</keyword>
<evidence type="ECO:0000256" key="1">
    <source>
        <dbReference type="SAM" id="Phobius"/>
    </source>
</evidence>
<keyword evidence="1" id="KW-1133">Transmembrane helix</keyword>
<accession>A0ABU1MQH1</accession>
<feature type="transmembrane region" description="Helical" evidence="1">
    <location>
        <begin position="63"/>
        <end position="83"/>
    </location>
</feature>
<organism evidence="2 3">
    <name type="scientific">Novosphingobium capsulatum</name>
    <dbReference type="NCBI Taxonomy" id="13688"/>
    <lineage>
        <taxon>Bacteria</taxon>
        <taxon>Pseudomonadati</taxon>
        <taxon>Pseudomonadota</taxon>
        <taxon>Alphaproteobacteria</taxon>
        <taxon>Sphingomonadales</taxon>
        <taxon>Sphingomonadaceae</taxon>
        <taxon>Novosphingobium</taxon>
    </lineage>
</organism>
<comment type="caution">
    <text evidence="2">The sequence shown here is derived from an EMBL/GenBank/DDBJ whole genome shotgun (WGS) entry which is preliminary data.</text>
</comment>
<reference evidence="2 3" key="1">
    <citation type="submission" date="2023-07" db="EMBL/GenBank/DDBJ databases">
        <title>Sorghum-associated microbial communities from plants grown in Nebraska, USA.</title>
        <authorList>
            <person name="Schachtman D."/>
        </authorList>
    </citation>
    <scope>NUCLEOTIDE SEQUENCE [LARGE SCALE GENOMIC DNA]</scope>
    <source>
        <strain evidence="2 3">DS1027</strain>
    </source>
</reference>
<evidence type="ECO:0000313" key="3">
    <source>
        <dbReference type="Proteomes" id="UP001184150"/>
    </source>
</evidence>
<gene>
    <name evidence="2" type="ORF">J2792_003139</name>
</gene>
<keyword evidence="1" id="KW-0812">Transmembrane</keyword>
<proteinExistence type="predicted"/>
<dbReference type="RefSeq" id="WP_062784014.1">
    <property type="nucleotide sequence ID" value="NZ_CP140001.1"/>
</dbReference>
<keyword evidence="3" id="KW-1185">Reference proteome</keyword>
<protein>
    <submittedName>
        <fullName evidence="2">Uncharacterized protein</fullName>
    </submittedName>
</protein>
<dbReference type="EMBL" id="JAVDRD010000008">
    <property type="protein sequence ID" value="MDR6512256.1"/>
    <property type="molecule type" value="Genomic_DNA"/>
</dbReference>
<name>A0ABU1MQH1_9SPHN</name>